<evidence type="ECO:0000313" key="12">
    <source>
        <dbReference type="EMBL" id="CAB5133690.1"/>
    </source>
</evidence>
<keyword evidence="3" id="KW-1003">Cell membrane</keyword>
<evidence type="ECO:0000313" key="9">
    <source>
        <dbReference type="EMBL" id="CAB4329404.1"/>
    </source>
</evidence>
<feature type="transmembrane region" description="Helical" evidence="7">
    <location>
        <begin position="35"/>
        <end position="65"/>
    </location>
</feature>
<evidence type="ECO:0000256" key="2">
    <source>
        <dbReference type="ARBA" id="ARBA00022448"/>
    </source>
</evidence>
<dbReference type="GO" id="GO:0005886">
    <property type="term" value="C:plasma membrane"/>
    <property type="evidence" value="ECO:0007669"/>
    <property type="project" value="UniProtKB-SubCell"/>
</dbReference>
<evidence type="ECO:0000256" key="6">
    <source>
        <dbReference type="ARBA" id="ARBA00023136"/>
    </source>
</evidence>
<dbReference type="InterPro" id="IPR000515">
    <property type="entry name" value="MetI-like"/>
</dbReference>
<dbReference type="Pfam" id="PF00528">
    <property type="entry name" value="BPD_transp_1"/>
    <property type="match status" value="1"/>
</dbReference>
<feature type="transmembrane region" description="Helical" evidence="7">
    <location>
        <begin position="172"/>
        <end position="194"/>
    </location>
</feature>
<dbReference type="CDD" id="cd06261">
    <property type="entry name" value="TM_PBP2"/>
    <property type="match status" value="1"/>
</dbReference>
<dbReference type="EMBL" id="CAFABC010000002">
    <property type="protein sequence ID" value="CAB4815462.1"/>
    <property type="molecule type" value="Genomic_DNA"/>
</dbReference>
<name>A0A6J5YH57_9ZZZZ</name>
<dbReference type="SUPFAM" id="SSF161098">
    <property type="entry name" value="MetI-like"/>
    <property type="match status" value="1"/>
</dbReference>
<keyword evidence="5 7" id="KW-1133">Transmembrane helix</keyword>
<feature type="transmembrane region" description="Helical" evidence="7">
    <location>
        <begin position="126"/>
        <end position="151"/>
    </location>
</feature>
<evidence type="ECO:0000256" key="3">
    <source>
        <dbReference type="ARBA" id="ARBA00022475"/>
    </source>
</evidence>
<feature type="domain" description="ABC transmembrane type-1" evidence="8">
    <location>
        <begin position="40"/>
        <end position="253"/>
    </location>
</feature>
<dbReference type="AlphaFoldDB" id="A0A6J5YH57"/>
<dbReference type="EMBL" id="CAEZYO010000007">
    <property type="protein sequence ID" value="CAB4724201.1"/>
    <property type="molecule type" value="Genomic_DNA"/>
</dbReference>
<feature type="transmembrane region" description="Helical" evidence="7">
    <location>
        <begin position="77"/>
        <end position="97"/>
    </location>
</feature>
<evidence type="ECO:0000313" key="11">
    <source>
        <dbReference type="EMBL" id="CAB4815462.1"/>
    </source>
</evidence>
<evidence type="ECO:0000256" key="1">
    <source>
        <dbReference type="ARBA" id="ARBA00004651"/>
    </source>
</evidence>
<keyword evidence="6 7" id="KW-0472">Membrane</keyword>
<accession>A0A6J5YH57</accession>
<dbReference type="PANTHER" id="PTHR43005:SF1">
    <property type="entry name" value="SPERMIDINE_PUTRESCINE TRANSPORT SYSTEM PERMEASE PROTEIN"/>
    <property type="match status" value="1"/>
</dbReference>
<dbReference type="EMBL" id="CAESAH010000001">
    <property type="protein sequence ID" value="CAB4329404.1"/>
    <property type="molecule type" value="Genomic_DNA"/>
</dbReference>
<evidence type="ECO:0000313" key="10">
    <source>
        <dbReference type="EMBL" id="CAB4724201.1"/>
    </source>
</evidence>
<evidence type="ECO:0000256" key="4">
    <source>
        <dbReference type="ARBA" id="ARBA00022692"/>
    </source>
</evidence>
<protein>
    <submittedName>
        <fullName evidence="9">Unannotated protein</fullName>
    </submittedName>
</protein>
<dbReference type="Gene3D" id="1.10.3720.10">
    <property type="entry name" value="MetI-like"/>
    <property type="match status" value="1"/>
</dbReference>
<proteinExistence type="predicted"/>
<dbReference type="InterPro" id="IPR035906">
    <property type="entry name" value="MetI-like_sf"/>
</dbReference>
<dbReference type="PROSITE" id="PS50928">
    <property type="entry name" value="ABC_TM1"/>
    <property type="match status" value="1"/>
</dbReference>
<comment type="subcellular location">
    <subcellularLocation>
        <location evidence="1">Cell membrane</location>
        <topology evidence="1">Multi-pass membrane protein</topology>
    </subcellularLocation>
</comment>
<feature type="transmembrane region" description="Helical" evidence="7">
    <location>
        <begin position="229"/>
        <end position="254"/>
    </location>
</feature>
<dbReference type="PANTHER" id="PTHR43005">
    <property type="entry name" value="BLR7065 PROTEIN"/>
    <property type="match status" value="1"/>
</dbReference>
<dbReference type="EMBL" id="CAFBRY010000001">
    <property type="protein sequence ID" value="CAB5133690.1"/>
    <property type="molecule type" value="Genomic_DNA"/>
</dbReference>
<sequence>MLYSLGISFFEFDRVAGKWNFLGLGNYKEILSDKVFWSSILVTGVMVGVALIVEVVAGVSLAIFFGQKLKGSKFVRAILITPMILNPVVVGLMWRALLNPQWGLINWFIGLFGIDNPPIWLADPKWTLWTLIFVDIWQWTPFIFVVVFARYQALPMDVFESARVDGASPLKIIRYITLPLVSSAVVFAAIFRGIDSFRTFDLVYGLTFGGPGRSTTTLSFYSFENGFVYYRYGFASALSYIMVIMATIGFSVLLKWIPVRRNH</sequence>
<keyword evidence="2" id="KW-0813">Transport</keyword>
<reference evidence="9" key="1">
    <citation type="submission" date="2020-05" db="EMBL/GenBank/DDBJ databases">
        <authorList>
            <person name="Chiriac C."/>
            <person name="Salcher M."/>
            <person name="Ghai R."/>
            <person name="Kavagutti S V."/>
        </authorList>
    </citation>
    <scope>NUCLEOTIDE SEQUENCE</scope>
</reference>
<evidence type="ECO:0000256" key="7">
    <source>
        <dbReference type="SAM" id="Phobius"/>
    </source>
</evidence>
<evidence type="ECO:0000259" key="8">
    <source>
        <dbReference type="PROSITE" id="PS50928"/>
    </source>
</evidence>
<evidence type="ECO:0000256" key="5">
    <source>
        <dbReference type="ARBA" id="ARBA00022989"/>
    </source>
</evidence>
<gene>
    <name evidence="10" type="ORF">UFOPK2731_00398</name>
    <name evidence="11" type="ORF">UFOPK3161_00165</name>
    <name evidence="9" type="ORF">UFOPK3962_00030</name>
    <name evidence="12" type="ORF">UFOPK4427_00029</name>
</gene>
<dbReference type="GO" id="GO:0055085">
    <property type="term" value="P:transmembrane transport"/>
    <property type="evidence" value="ECO:0007669"/>
    <property type="project" value="InterPro"/>
</dbReference>
<keyword evidence="4 7" id="KW-0812">Transmembrane</keyword>
<organism evidence="9">
    <name type="scientific">freshwater metagenome</name>
    <dbReference type="NCBI Taxonomy" id="449393"/>
    <lineage>
        <taxon>unclassified sequences</taxon>
        <taxon>metagenomes</taxon>
        <taxon>ecological metagenomes</taxon>
    </lineage>
</organism>